<name>A0ABW4QJA2_9BACL</name>
<feature type="transmembrane region" description="Helical" evidence="6">
    <location>
        <begin position="297"/>
        <end position="320"/>
    </location>
</feature>
<feature type="transmembrane region" description="Helical" evidence="6">
    <location>
        <begin position="215"/>
        <end position="234"/>
    </location>
</feature>
<dbReference type="Pfam" id="PF05425">
    <property type="entry name" value="CopD"/>
    <property type="match status" value="1"/>
</dbReference>
<reference evidence="9" key="1">
    <citation type="journal article" date="2019" name="Int. J. Syst. Evol. Microbiol.">
        <title>The Global Catalogue of Microorganisms (GCM) 10K type strain sequencing project: providing services to taxonomists for standard genome sequencing and annotation.</title>
        <authorList>
            <consortium name="The Broad Institute Genomics Platform"/>
            <consortium name="The Broad Institute Genome Sequencing Center for Infectious Disease"/>
            <person name="Wu L."/>
            <person name="Ma J."/>
        </authorList>
    </citation>
    <scope>NUCLEOTIDE SEQUENCE [LARGE SCALE GENOMIC DNA]</scope>
    <source>
        <strain evidence="9">CGMCC 1.15475</strain>
    </source>
</reference>
<evidence type="ECO:0000256" key="4">
    <source>
        <dbReference type="ARBA" id="ARBA00022989"/>
    </source>
</evidence>
<evidence type="ECO:0000256" key="6">
    <source>
        <dbReference type="SAM" id="Phobius"/>
    </source>
</evidence>
<dbReference type="InterPro" id="IPR008457">
    <property type="entry name" value="Cu-R_CopD_dom"/>
</dbReference>
<evidence type="ECO:0000256" key="1">
    <source>
        <dbReference type="ARBA" id="ARBA00004651"/>
    </source>
</evidence>
<dbReference type="InterPro" id="IPR032694">
    <property type="entry name" value="CopC/D"/>
</dbReference>
<evidence type="ECO:0000256" key="3">
    <source>
        <dbReference type="ARBA" id="ARBA00022692"/>
    </source>
</evidence>
<evidence type="ECO:0000256" key="2">
    <source>
        <dbReference type="ARBA" id="ARBA00022475"/>
    </source>
</evidence>
<keyword evidence="3 6" id="KW-0812">Transmembrane</keyword>
<accession>A0ABW4QJA2</accession>
<evidence type="ECO:0000256" key="5">
    <source>
        <dbReference type="ARBA" id="ARBA00023136"/>
    </source>
</evidence>
<feature type="transmembrane region" description="Helical" evidence="6">
    <location>
        <begin position="173"/>
        <end position="195"/>
    </location>
</feature>
<feature type="transmembrane region" description="Helical" evidence="6">
    <location>
        <begin position="327"/>
        <end position="347"/>
    </location>
</feature>
<dbReference type="PANTHER" id="PTHR34820:SF4">
    <property type="entry name" value="INNER MEMBRANE PROTEIN YEBZ"/>
    <property type="match status" value="1"/>
</dbReference>
<feature type="domain" description="Copper resistance protein D" evidence="7">
    <location>
        <begin position="169"/>
        <end position="261"/>
    </location>
</feature>
<feature type="transmembrane region" description="Helical" evidence="6">
    <location>
        <begin position="85"/>
        <end position="104"/>
    </location>
</feature>
<comment type="caution">
    <text evidence="8">The sequence shown here is derived from an EMBL/GenBank/DDBJ whole genome shotgun (WGS) entry which is preliminary data.</text>
</comment>
<feature type="transmembrane region" description="Helical" evidence="6">
    <location>
        <begin position="41"/>
        <end position="65"/>
    </location>
</feature>
<dbReference type="RefSeq" id="WP_204893491.1">
    <property type="nucleotide sequence ID" value="NZ_JBHUFW010000009.1"/>
</dbReference>
<dbReference type="PANTHER" id="PTHR34820">
    <property type="entry name" value="INNER MEMBRANE PROTEIN YEBZ"/>
    <property type="match status" value="1"/>
</dbReference>
<organism evidence="8 9">
    <name type="scientific">Planococcus chinensis</name>
    <dbReference type="NCBI Taxonomy" id="272917"/>
    <lineage>
        <taxon>Bacteria</taxon>
        <taxon>Bacillati</taxon>
        <taxon>Bacillota</taxon>
        <taxon>Bacilli</taxon>
        <taxon>Bacillales</taxon>
        <taxon>Caryophanaceae</taxon>
        <taxon>Planococcus</taxon>
    </lineage>
</organism>
<comment type="subcellular location">
    <subcellularLocation>
        <location evidence="1">Cell membrane</location>
        <topology evidence="1">Multi-pass membrane protein</topology>
    </subcellularLocation>
</comment>
<keyword evidence="9" id="KW-1185">Reference proteome</keyword>
<dbReference type="Proteomes" id="UP001597273">
    <property type="component" value="Unassembled WGS sequence"/>
</dbReference>
<sequence>MIWFTAISDILLYVAFAFAAGAIALKFVPESQKPVLRDSRGLLVGSVAGIAVFSAAPVIELALFLENGEGFFKTFADTLLNYRVGNGWVITVLFSVLLGVTLYYNGSKQMAAGYAGLLILAVGFYSHVSTVNLWGGFVSHSIHFLALALWGGILLHVAWFAKETPNWSRFLDWFTPFAFACVGILLASGVVIMLFFVDLADYANSWALPYGQWLLLKHLSILPLLAAAMANGLLNKRRLYERAWLRAESLLLLLTLALTAFMSKEAPPHNVNETFRSEGAAPLLEGLKGPQYYPIDAGFAVSVNGLLLLVVSMVCLGLMILGFKRNLSGWFSVLLGVGFISSAYAGLMMNTIF</sequence>
<protein>
    <submittedName>
        <fullName evidence="8">Copper resistance D family protein</fullName>
    </submittedName>
</protein>
<feature type="transmembrane region" description="Helical" evidence="6">
    <location>
        <begin position="111"/>
        <end position="128"/>
    </location>
</feature>
<feature type="transmembrane region" description="Helical" evidence="6">
    <location>
        <begin position="6"/>
        <end position="29"/>
    </location>
</feature>
<evidence type="ECO:0000313" key="9">
    <source>
        <dbReference type="Proteomes" id="UP001597273"/>
    </source>
</evidence>
<dbReference type="EMBL" id="JBHUFW010000009">
    <property type="protein sequence ID" value="MFD1863654.1"/>
    <property type="molecule type" value="Genomic_DNA"/>
</dbReference>
<keyword evidence="5 6" id="KW-0472">Membrane</keyword>
<gene>
    <name evidence="8" type="ORF">ACFSDB_12055</name>
</gene>
<proteinExistence type="predicted"/>
<keyword evidence="2" id="KW-1003">Cell membrane</keyword>
<keyword evidence="4 6" id="KW-1133">Transmembrane helix</keyword>
<feature type="transmembrane region" description="Helical" evidence="6">
    <location>
        <begin position="140"/>
        <end position="161"/>
    </location>
</feature>
<evidence type="ECO:0000259" key="7">
    <source>
        <dbReference type="Pfam" id="PF05425"/>
    </source>
</evidence>
<evidence type="ECO:0000313" key="8">
    <source>
        <dbReference type="EMBL" id="MFD1863654.1"/>
    </source>
</evidence>
<feature type="transmembrane region" description="Helical" evidence="6">
    <location>
        <begin position="243"/>
        <end position="262"/>
    </location>
</feature>